<dbReference type="GO" id="GO:0005737">
    <property type="term" value="C:cytoplasm"/>
    <property type="evidence" value="ECO:0007669"/>
    <property type="project" value="UniProtKB-SubCell"/>
</dbReference>
<dbReference type="AlphaFoldDB" id="A0A7Z2VP56"/>
<dbReference type="SUPFAM" id="SSF46689">
    <property type="entry name" value="Homeodomain-like"/>
    <property type="match status" value="2"/>
</dbReference>
<dbReference type="PROSITE" id="PS01124">
    <property type="entry name" value="HTH_ARAC_FAMILY_2"/>
    <property type="match status" value="1"/>
</dbReference>
<dbReference type="EMBL" id="CP051680">
    <property type="protein sequence ID" value="QJD86582.1"/>
    <property type="molecule type" value="Genomic_DNA"/>
</dbReference>
<reference evidence="11 12" key="1">
    <citation type="submission" date="2020-04" db="EMBL/GenBank/DDBJ databases">
        <title>Genome sequencing of novel species.</title>
        <authorList>
            <person name="Heo J."/>
            <person name="Kim S.-J."/>
            <person name="Kim J.-S."/>
            <person name="Hong S.-B."/>
            <person name="Kwon S.-W."/>
        </authorList>
    </citation>
    <scope>NUCLEOTIDE SEQUENCE [LARGE SCALE GENOMIC DNA]</scope>
    <source>
        <strain evidence="11 12">MFER-1</strain>
    </source>
</reference>
<dbReference type="PANTHER" id="PTHR42713:SF3">
    <property type="entry name" value="TRANSCRIPTIONAL REGULATORY PROTEIN HPTR"/>
    <property type="match status" value="1"/>
</dbReference>
<evidence type="ECO:0000256" key="2">
    <source>
        <dbReference type="ARBA" id="ARBA00022490"/>
    </source>
</evidence>
<dbReference type="PROSITE" id="PS00041">
    <property type="entry name" value="HTH_ARAC_FAMILY_1"/>
    <property type="match status" value="1"/>
</dbReference>
<keyword evidence="12" id="KW-1185">Reference proteome</keyword>
<dbReference type="SMART" id="SM00342">
    <property type="entry name" value="HTH_ARAC"/>
    <property type="match status" value="1"/>
</dbReference>
<feature type="domain" description="Response regulatory" evidence="10">
    <location>
        <begin position="3"/>
        <end position="120"/>
    </location>
</feature>
<dbReference type="KEGG" id="cheb:HH215_27680"/>
<dbReference type="InterPro" id="IPR011006">
    <property type="entry name" value="CheY-like_superfamily"/>
</dbReference>
<evidence type="ECO:0000256" key="7">
    <source>
        <dbReference type="ARBA" id="ARBA00023163"/>
    </source>
</evidence>
<dbReference type="PANTHER" id="PTHR42713">
    <property type="entry name" value="HISTIDINE KINASE-RELATED"/>
    <property type="match status" value="1"/>
</dbReference>
<evidence type="ECO:0000256" key="6">
    <source>
        <dbReference type="ARBA" id="ARBA00023125"/>
    </source>
</evidence>
<evidence type="ECO:0000313" key="11">
    <source>
        <dbReference type="EMBL" id="QJD86582.1"/>
    </source>
</evidence>
<name>A0A7Z2VP56_9BACL</name>
<evidence type="ECO:0000313" key="12">
    <source>
        <dbReference type="Proteomes" id="UP000502248"/>
    </source>
</evidence>
<dbReference type="Gene3D" id="3.40.50.2300">
    <property type="match status" value="1"/>
</dbReference>
<evidence type="ECO:0000256" key="3">
    <source>
        <dbReference type="ARBA" id="ARBA00022553"/>
    </source>
</evidence>
<evidence type="ECO:0000259" key="9">
    <source>
        <dbReference type="PROSITE" id="PS01124"/>
    </source>
</evidence>
<dbReference type="RefSeq" id="WP_169282831.1">
    <property type="nucleotide sequence ID" value="NZ_CP051680.1"/>
</dbReference>
<protein>
    <submittedName>
        <fullName evidence="11">Response regulator</fullName>
    </submittedName>
</protein>
<evidence type="ECO:0000259" key="10">
    <source>
        <dbReference type="PROSITE" id="PS50110"/>
    </source>
</evidence>
<dbReference type="PRINTS" id="PR00032">
    <property type="entry name" value="HTHARAC"/>
</dbReference>
<keyword evidence="3 8" id="KW-0597">Phosphoprotein</keyword>
<dbReference type="SUPFAM" id="SSF52172">
    <property type="entry name" value="CheY-like"/>
    <property type="match status" value="1"/>
</dbReference>
<dbReference type="InterPro" id="IPR018060">
    <property type="entry name" value="HTH_AraC"/>
</dbReference>
<dbReference type="Pfam" id="PF00072">
    <property type="entry name" value="Response_reg"/>
    <property type="match status" value="1"/>
</dbReference>
<evidence type="ECO:0000256" key="4">
    <source>
        <dbReference type="ARBA" id="ARBA00023012"/>
    </source>
</evidence>
<keyword evidence="7" id="KW-0804">Transcription</keyword>
<accession>A0A7Z2VP56</accession>
<keyword evidence="5" id="KW-0805">Transcription regulation</keyword>
<dbReference type="CDD" id="cd17536">
    <property type="entry name" value="REC_YesN-like"/>
    <property type="match status" value="1"/>
</dbReference>
<dbReference type="GO" id="GO:0000160">
    <property type="term" value="P:phosphorelay signal transduction system"/>
    <property type="evidence" value="ECO:0007669"/>
    <property type="project" value="UniProtKB-KW"/>
</dbReference>
<feature type="domain" description="HTH araC/xylS-type" evidence="9">
    <location>
        <begin position="447"/>
        <end position="545"/>
    </location>
</feature>
<dbReference type="InterPro" id="IPR001789">
    <property type="entry name" value="Sig_transdc_resp-reg_receiver"/>
</dbReference>
<keyword evidence="2" id="KW-0963">Cytoplasm</keyword>
<dbReference type="GO" id="GO:0003700">
    <property type="term" value="F:DNA-binding transcription factor activity"/>
    <property type="evidence" value="ECO:0007669"/>
    <property type="project" value="InterPro"/>
</dbReference>
<feature type="modified residue" description="4-aspartylphosphate" evidence="8">
    <location>
        <position position="55"/>
    </location>
</feature>
<evidence type="ECO:0000256" key="1">
    <source>
        <dbReference type="ARBA" id="ARBA00004496"/>
    </source>
</evidence>
<dbReference type="GO" id="GO:0043565">
    <property type="term" value="F:sequence-specific DNA binding"/>
    <property type="evidence" value="ECO:0007669"/>
    <property type="project" value="InterPro"/>
</dbReference>
<dbReference type="Gene3D" id="1.10.10.60">
    <property type="entry name" value="Homeodomain-like"/>
    <property type="match status" value="2"/>
</dbReference>
<comment type="subcellular location">
    <subcellularLocation>
        <location evidence="1">Cytoplasm</location>
    </subcellularLocation>
</comment>
<dbReference type="SMART" id="SM00448">
    <property type="entry name" value="REC"/>
    <property type="match status" value="1"/>
</dbReference>
<dbReference type="InterPro" id="IPR009057">
    <property type="entry name" value="Homeodomain-like_sf"/>
</dbReference>
<evidence type="ECO:0000256" key="5">
    <source>
        <dbReference type="ARBA" id="ARBA00023015"/>
    </source>
</evidence>
<dbReference type="InterPro" id="IPR020449">
    <property type="entry name" value="Tscrpt_reg_AraC-type_HTH"/>
</dbReference>
<keyword evidence="4" id="KW-0902">Two-component regulatory system</keyword>
<dbReference type="InterPro" id="IPR051552">
    <property type="entry name" value="HptR"/>
</dbReference>
<sequence>MYKIMIVDDEKIIVEGLAEMLGDSGLPFSVVDTAGSAAEALEKHREVSFDFILTDIRMPRMDGLELFEKVKAIADGCKVIFLSGYSDFEYARTALKLGASDYLLKPVEDEEVVACLRKAIELLEQERSRLISQEQTEKKLNDSLPYAQGEFFRNLLHSLQDIPSSLLDDKLRELHIPFRSTERVTGFVMSLDNMEKAMSFMDDALLQFMLHNMIDELLGDSCHFRCFAAGNGVIAVLIQSKEPESDEGLGYAREKPVEVFDTLHGRLREVQEIVGRAFKVVCSFALLNEWIPWEQWAYAYGRLIGGIKLRIGQGQIFVPSREPTQISQASQGVTSDMLLPVMEAINLKDVPAFAAGLDRLLEQIDRTTGISENDLTAWFLSISGRIVGLSQQNRAASAIRPEDMARMSNLRMHNNLTQLRSFLVRMLQEVVDEIGMQQRNPTELLVGQVKQYIETHLYENLSLEMLADKAHVNPSYLSRVFKQYTHEQLTAYVTRLKMEQAAKLLRDNGMRVQDVATRLGFDNPNYFAKVFRKATGLSPHEYRVHHSAIR</sequence>
<gene>
    <name evidence="11" type="ORF">HH215_27680</name>
</gene>
<dbReference type="PROSITE" id="PS50110">
    <property type="entry name" value="RESPONSE_REGULATORY"/>
    <property type="match status" value="1"/>
</dbReference>
<proteinExistence type="predicted"/>
<keyword evidence="6" id="KW-0238">DNA-binding</keyword>
<evidence type="ECO:0000256" key="8">
    <source>
        <dbReference type="PROSITE-ProRule" id="PRU00169"/>
    </source>
</evidence>
<dbReference type="InterPro" id="IPR018062">
    <property type="entry name" value="HTH_AraC-typ_CS"/>
</dbReference>
<dbReference type="Pfam" id="PF12833">
    <property type="entry name" value="HTH_18"/>
    <property type="match status" value="1"/>
</dbReference>
<organism evidence="11 12">
    <name type="scientific">Cohnella herbarum</name>
    <dbReference type="NCBI Taxonomy" id="2728023"/>
    <lineage>
        <taxon>Bacteria</taxon>
        <taxon>Bacillati</taxon>
        <taxon>Bacillota</taxon>
        <taxon>Bacilli</taxon>
        <taxon>Bacillales</taxon>
        <taxon>Paenibacillaceae</taxon>
        <taxon>Cohnella</taxon>
    </lineage>
</organism>
<dbReference type="Proteomes" id="UP000502248">
    <property type="component" value="Chromosome"/>
</dbReference>